<evidence type="ECO:0000313" key="2">
    <source>
        <dbReference type="EMBL" id="GHD04697.1"/>
    </source>
</evidence>
<dbReference type="Pfam" id="PF00550">
    <property type="entry name" value="PP-binding"/>
    <property type="match status" value="1"/>
</dbReference>
<dbReference type="Gene3D" id="1.10.1200.10">
    <property type="entry name" value="ACP-like"/>
    <property type="match status" value="1"/>
</dbReference>
<dbReference type="EMBL" id="BMVC01000011">
    <property type="protein sequence ID" value="GHD04697.1"/>
    <property type="molecule type" value="Genomic_DNA"/>
</dbReference>
<gene>
    <name evidence="2" type="ORF">GCM10010334_53920</name>
</gene>
<proteinExistence type="predicted"/>
<evidence type="ECO:0000313" key="3">
    <source>
        <dbReference type="Proteomes" id="UP000638353"/>
    </source>
</evidence>
<accession>A0A919CCF4</accession>
<dbReference type="InterPro" id="IPR036736">
    <property type="entry name" value="ACP-like_sf"/>
</dbReference>
<protein>
    <recommendedName>
        <fullName evidence="1">Carrier domain-containing protein</fullName>
    </recommendedName>
</protein>
<organism evidence="2 3">
    <name type="scientific">Streptomyces finlayi</name>
    <dbReference type="NCBI Taxonomy" id="67296"/>
    <lineage>
        <taxon>Bacteria</taxon>
        <taxon>Bacillati</taxon>
        <taxon>Actinomycetota</taxon>
        <taxon>Actinomycetes</taxon>
        <taxon>Kitasatosporales</taxon>
        <taxon>Streptomycetaceae</taxon>
        <taxon>Streptomyces</taxon>
    </lineage>
</organism>
<dbReference type="Proteomes" id="UP000638353">
    <property type="component" value="Unassembled WGS sequence"/>
</dbReference>
<feature type="domain" description="Carrier" evidence="1">
    <location>
        <begin position="23"/>
        <end position="85"/>
    </location>
</feature>
<comment type="caution">
    <text evidence="2">The sequence shown here is derived from an EMBL/GenBank/DDBJ whole genome shotgun (WGS) entry which is preliminary data.</text>
</comment>
<evidence type="ECO:0000259" key="1">
    <source>
        <dbReference type="Pfam" id="PF00550"/>
    </source>
</evidence>
<dbReference type="InterPro" id="IPR009081">
    <property type="entry name" value="PP-bd_ACP"/>
</dbReference>
<dbReference type="SUPFAM" id="SSF47336">
    <property type="entry name" value="ACP-like"/>
    <property type="match status" value="1"/>
</dbReference>
<dbReference type="AlphaFoldDB" id="A0A919CCF4"/>
<reference evidence="2" key="2">
    <citation type="submission" date="2020-09" db="EMBL/GenBank/DDBJ databases">
        <authorList>
            <person name="Sun Q."/>
            <person name="Ohkuma M."/>
        </authorList>
    </citation>
    <scope>NUCLEOTIDE SEQUENCE</scope>
    <source>
        <strain evidence="2">JCM 4637</strain>
    </source>
</reference>
<name>A0A919CCF4_9ACTN</name>
<reference evidence="2" key="1">
    <citation type="journal article" date="2014" name="Int. J. Syst. Evol. Microbiol.">
        <title>Complete genome sequence of Corynebacterium casei LMG S-19264T (=DSM 44701T), isolated from a smear-ripened cheese.</title>
        <authorList>
            <consortium name="US DOE Joint Genome Institute (JGI-PGF)"/>
            <person name="Walter F."/>
            <person name="Albersmeier A."/>
            <person name="Kalinowski J."/>
            <person name="Ruckert C."/>
        </authorList>
    </citation>
    <scope>NUCLEOTIDE SEQUENCE</scope>
    <source>
        <strain evidence="2">JCM 4637</strain>
    </source>
</reference>
<sequence>MTPWKGDMSTSAQLDTRDTLEIVTGLLVGKFEADPADVRESAPMTALLIDSLMVVEMAITLQDELGVKLDEEDLRDLTLGEFVSRVDERRARA</sequence>